<dbReference type="InterPro" id="IPR027056">
    <property type="entry name" value="Gluconate_2DH_su3"/>
</dbReference>
<gene>
    <name evidence="1" type="ORF">HII17_18655</name>
</gene>
<protein>
    <submittedName>
        <fullName evidence="1">Gluconate 2-dehydrogenase subunit 3 family protein</fullName>
    </submittedName>
</protein>
<keyword evidence="2" id="KW-1185">Reference proteome</keyword>
<accession>A0A7Y0Q8K9</accession>
<evidence type="ECO:0000313" key="1">
    <source>
        <dbReference type="EMBL" id="NMP33573.1"/>
    </source>
</evidence>
<comment type="caution">
    <text evidence="1">The sequence shown here is derived from an EMBL/GenBank/DDBJ whole genome shotgun (WGS) entry which is preliminary data.</text>
</comment>
<proteinExistence type="predicted"/>
<dbReference type="AlphaFoldDB" id="A0A7Y0Q8K9"/>
<dbReference type="PROSITE" id="PS51318">
    <property type="entry name" value="TAT"/>
    <property type="match status" value="1"/>
</dbReference>
<reference evidence="1 2" key="1">
    <citation type="submission" date="2020-04" db="EMBL/GenBank/DDBJ databases">
        <title>Thalassotalea sp. M1531, isolated from the surface of marine red alga.</title>
        <authorList>
            <person name="Pang L."/>
            <person name="Lu D.-C."/>
        </authorList>
    </citation>
    <scope>NUCLEOTIDE SEQUENCE [LARGE SCALE GENOMIC DNA]</scope>
    <source>
        <strain evidence="1 2">M1531</strain>
    </source>
</reference>
<dbReference type="Proteomes" id="UP000568664">
    <property type="component" value="Unassembled WGS sequence"/>
</dbReference>
<dbReference type="RefSeq" id="WP_169076892.1">
    <property type="nucleotide sequence ID" value="NZ_JABBXH010000010.1"/>
</dbReference>
<dbReference type="Pfam" id="PF13618">
    <property type="entry name" value="Gluconate_2-dh3"/>
    <property type="match status" value="1"/>
</dbReference>
<dbReference type="InterPro" id="IPR006311">
    <property type="entry name" value="TAT_signal"/>
</dbReference>
<dbReference type="EMBL" id="JABBXH010000010">
    <property type="protein sequence ID" value="NMP33573.1"/>
    <property type="molecule type" value="Genomic_DNA"/>
</dbReference>
<sequence>MSFFNNDYQTPDWLKAKLSRRAMLKAAAGVTATSAIPIVWSAEKSEALNQLKRQDPWLTLDAVLSHLLPQSESGPGAKDIQALAYLFNVVDEQPIDSEEKAFIFKGVGWLNGFSQSQLNSNFVVLNTEQKEQLLRKISGSQAGNNWINTLINYLYEAMLSPPSYGGNPDGIGWKWLNHQAGFPLPPKGKRFYEIPGKYQISIKNIATEDKRKA</sequence>
<name>A0A7Y0Q8K9_9GAMM</name>
<organism evidence="1 2">
    <name type="scientific">Thalassotalea algicola</name>
    <dbReference type="NCBI Taxonomy" id="2716224"/>
    <lineage>
        <taxon>Bacteria</taxon>
        <taxon>Pseudomonadati</taxon>
        <taxon>Pseudomonadota</taxon>
        <taxon>Gammaproteobacteria</taxon>
        <taxon>Alteromonadales</taxon>
        <taxon>Colwelliaceae</taxon>
        <taxon>Thalassotalea</taxon>
    </lineage>
</organism>
<evidence type="ECO:0000313" key="2">
    <source>
        <dbReference type="Proteomes" id="UP000568664"/>
    </source>
</evidence>